<reference evidence="1 2" key="1">
    <citation type="submission" date="2014-04" db="EMBL/GenBank/DDBJ databases">
        <authorList>
            <consortium name="DOE Joint Genome Institute"/>
            <person name="Kuo A."/>
            <person name="Tarkka M."/>
            <person name="Buscot F."/>
            <person name="Kohler A."/>
            <person name="Nagy L.G."/>
            <person name="Floudas D."/>
            <person name="Copeland A."/>
            <person name="Barry K.W."/>
            <person name="Cichocki N."/>
            <person name="Veneault-Fourrey C."/>
            <person name="LaButti K."/>
            <person name="Lindquist E.A."/>
            <person name="Lipzen A."/>
            <person name="Lundell T."/>
            <person name="Morin E."/>
            <person name="Murat C."/>
            <person name="Sun H."/>
            <person name="Tunlid A."/>
            <person name="Henrissat B."/>
            <person name="Grigoriev I.V."/>
            <person name="Hibbett D.S."/>
            <person name="Martin F."/>
            <person name="Nordberg H.P."/>
            <person name="Cantor M.N."/>
            <person name="Hua S.X."/>
        </authorList>
    </citation>
    <scope>NUCLEOTIDE SEQUENCE [LARGE SCALE GENOMIC DNA]</scope>
    <source>
        <strain evidence="1 2">F 1598</strain>
    </source>
</reference>
<name>A0A0C3G9J8_PILCF</name>
<dbReference type="Gene3D" id="3.30.460.40">
    <property type="match status" value="1"/>
</dbReference>
<proteinExistence type="predicted"/>
<dbReference type="EMBL" id="KN832977">
    <property type="protein sequence ID" value="KIM88419.1"/>
    <property type="molecule type" value="Genomic_DNA"/>
</dbReference>
<dbReference type="SUPFAM" id="SSF81301">
    <property type="entry name" value="Nucleotidyltransferase"/>
    <property type="match status" value="1"/>
</dbReference>
<accession>A0A0C3G9J8</accession>
<keyword evidence="2" id="KW-1185">Reference proteome</keyword>
<dbReference type="Pfam" id="PF08843">
    <property type="entry name" value="AbiEii"/>
    <property type="match status" value="1"/>
</dbReference>
<sequence>MPHTRTTHPTPQQASEAARALASALGESVSYAIVGGAACSLLGSLRQTEDIDFVVPQGGTPNARSLLRQSANFNVQPRTNYTTYFFALPEVEPIDIEILTPPSLFKGEYTAQSPIVFVGEIRVLHPIDILASKCDSVIQRSTAAKRSSDSNDIAFLLDYIIKHEDIRGEAELGRLRKVATKEWIQYYLQNMEPDTEESWVKLGLYTSPTETS</sequence>
<dbReference type="HOGENOM" id="CLU_098700_0_0_1"/>
<evidence type="ECO:0000313" key="1">
    <source>
        <dbReference type="EMBL" id="KIM88419.1"/>
    </source>
</evidence>
<dbReference type="InParanoid" id="A0A0C3G9J8"/>
<dbReference type="AlphaFoldDB" id="A0A0C3G9J8"/>
<evidence type="ECO:0000313" key="2">
    <source>
        <dbReference type="Proteomes" id="UP000054166"/>
    </source>
</evidence>
<reference evidence="2" key="2">
    <citation type="submission" date="2015-01" db="EMBL/GenBank/DDBJ databases">
        <title>Evolutionary Origins and Diversification of the Mycorrhizal Mutualists.</title>
        <authorList>
            <consortium name="DOE Joint Genome Institute"/>
            <consortium name="Mycorrhizal Genomics Consortium"/>
            <person name="Kohler A."/>
            <person name="Kuo A."/>
            <person name="Nagy L.G."/>
            <person name="Floudas D."/>
            <person name="Copeland A."/>
            <person name="Barry K.W."/>
            <person name="Cichocki N."/>
            <person name="Veneault-Fourrey C."/>
            <person name="LaButti K."/>
            <person name="Lindquist E.A."/>
            <person name="Lipzen A."/>
            <person name="Lundell T."/>
            <person name="Morin E."/>
            <person name="Murat C."/>
            <person name="Riley R."/>
            <person name="Ohm R."/>
            <person name="Sun H."/>
            <person name="Tunlid A."/>
            <person name="Henrissat B."/>
            <person name="Grigoriev I.V."/>
            <person name="Hibbett D.S."/>
            <person name="Martin F."/>
        </authorList>
    </citation>
    <scope>NUCLEOTIDE SEQUENCE [LARGE SCALE GENOMIC DNA]</scope>
    <source>
        <strain evidence="2">F 1598</strain>
    </source>
</reference>
<gene>
    <name evidence="1" type="ORF">PILCRDRAFT_3414</name>
</gene>
<protein>
    <submittedName>
        <fullName evidence="1">Uncharacterized protein</fullName>
    </submittedName>
</protein>
<dbReference type="Proteomes" id="UP000054166">
    <property type="component" value="Unassembled WGS sequence"/>
</dbReference>
<dbReference type="OrthoDB" id="2740262at2759"/>
<dbReference type="InterPro" id="IPR043519">
    <property type="entry name" value="NT_sf"/>
</dbReference>
<organism evidence="1 2">
    <name type="scientific">Piloderma croceum (strain F 1598)</name>
    <dbReference type="NCBI Taxonomy" id="765440"/>
    <lineage>
        <taxon>Eukaryota</taxon>
        <taxon>Fungi</taxon>
        <taxon>Dikarya</taxon>
        <taxon>Basidiomycota</taxon>
        <taxon>Agaricomycotina</taxon>
        <taxon>Agaricomycetes</taxon>
        <taxon>Agaricomycetidae</taxon>
        <taxon>Atheliales</taxon>
        <taxon>Atheliaceae</taxon>
        <taxon>Piloderma</taxon>
    </lineage>
</organism>
<dbReference type="InterPro" id="IPR014942">
    <property type="entry name" value="AbiEii"/>
</dbReference>